<evidence type="ECO:0000256" key="1">
    <source>
        <dbReference type="SAM" id="MobiDB-lite"/>
    </source>
</evidence>
<dbReference type="EMBL" id="BOOQ01000006">
    <property type="protein sequence ID" value="GII44859.1"/>
    <property type="molecule type" value="Genomic_DNA"/>
</dbReference>
<feature type="region of interest" description="Disordered" evidence="1">
    <location>
        <begin position="1"/>
        <end position="63"/>
    </location>
</feature>
<feature type="compositionally biased region" description="Polar residues" evidence="1">
    <location>
        <begin position="51"/>
        <end position="63"/>
    </location>
</feature>
<accession>A0A8J3UFY7</accession>
<organism evidence="2 3">
    <name type="scientific">Planotetraspora silvatica</name>
    <dbReference type="NCBI Taxonomy" id="234614"/>
    <lineage>
        <taxon>Bacteria</taxon>
        <taxon>Bacillati</taxon>
        <taxon>Actinomycetota</taxon>
        <taxon>Actinomycetes</taxon>
        <taxon>Streptosporangiales</taxon>
        <taxon>Streptosporangiaceae</taxon>
        <taxon>Planotetraspora</taxon>
    </lineage>
</organism>
<sequence>MTPVAHHTGTRRPITGADSRTNDRPATGDARHVAGRPRHMALSWTPGALQHGSTTLTRNLEGR</sequence>
<dbReference type="Proteomes" id="UP000644610">
    <property type="component" value="Unassembled WGS sequence"/>
</dbReference>
<protein>
    <submittedName>
        <fullName evidence="2">Uncharacterized protein</fullName>
    </submittedName>
</protein>
<proteinExistence type="predicted"/>
<comment type="caution">
    <text evidence="2">The sequence shown here is derived from an EMBL/GenBank/DDBJ whole genome shotgun (WGS) entry which is preliminary data.</text>
</comment>
<evidence type="ECO:0000313" key="3">
    <source>
        <dbReference type="Proteomes" id="UP000644610"/>
    </source>
</evidence>
<keyword evidence="3" id="KW-1185">Reference proteome</keyword>
<name>A0A8J3UFY7_9ACTN</name>
<dbReference type="AlphaFoldDB" id="A0A8J3UFY7"/>
<gene>
    <name evidence="2" type="ORF">Psi02_12830</name>
</gene>
<evidence type="ECO:0000313" key="2">
    <source>
        <dbReference type="EMBL" id="GII44859.1"/>
    </source>
</evidence>
<reference evidence="2" key="1">
    <citation type="submission" date="2021-01" db="EMBL/GenBank/DDBJ databases">
        <title>Whole genome shotgun sequence of Planotetraspora silvatica NBRC 100141.</title>
        <authorList>
            <person name="Komaki H."/>
            <person name="Tamura T."/>
        </authorList>
    </citation>
    <scope>NUCLEOTIDE SEQUENCE</scope>
    <source>
        <strain evidence="2">NBRC 100141</strain>
    </source>
</reference>